<dbReference type="Proteomes" id="UP000281372">
    <property type="component" value="Unassembled WGS sequence"/>
</dbReference>
<comment type="caution">
    <text evidence="2">The sequence shown here is derived from an EMBL/GenBank/DDBJ whole genome shotgun (WGS) entry which is preliminary data.</text>
</comment>
<dbReference type="PATRIC" id="fig|86840.3.peg.6005"/>
<dbReference type="EMBL" id="RBOW01000827">
    <property type="protein sequence ID" value="RMN21667.1"/>
    <property type="molecule type" value="Genomic_DNA"/>
</dbReference>
<dbReference type="RefSeq" id="WP_054999860.1">
    <property type="nucleotide sequence ID" value="NZ_FNKU01000001.1"/>
</dbReference>
<dbReference type="AlphaFoldDB" id="A0A0P9LBW4"/>
<proteinExistence type="predicted"/>
<gene>
    <name evidence="2" type="ORF">ALO81_102111</name>
    <name evidence="3" type="ORF">ALQ64_04320</name>
</gene>
<keyword evidence="1" id="KW-1133">Transmembrane helix</keyword>
<evidence type="ECO:0000313" key="4">
    <source>
        <dbReference type="Proteomes" id="UP000050564"/>
    </source>
</evidence>
<reference evidence="2 4" key="1">
    <citation type="submission" date="2015-09" db="EMBL/GenBank/DDBJ databases">
        <title>Genome announcement of multiple Pseudomonas syringae strains.</title>
        <authorList>
            <person name="Thakur S."/>
            <person name="Wang P.W."/>
            <person name="Gong Y."/>
            <person name="Weir B.S."/>
            <person name="Guttman D.S."/>
        </authorList>
    </citation>
    <scope>NUCLEOTIDE SEQUENCE [LARGE SCALE GENOMIC DNA]</scope>
    <source>
        <strain evidence="2 4">ICMP2823</strain>
    </source>
</reference>
<dbReference type="Proteomes" id="UP000050564">
    <property type="component" value="Unassembled WGS sequence"/>
</dbReference>
<name>A0A0P9LBW4_PSECA</name>
<evidence type="ECO:0000313" key="5">
    <source>
        <dbReference type="Proteomes" id="UP000281372"/>
    </source>
</evidence>
<dbReference type="PROSITE" id="PS51257">
    <property type="entry name" value="PROKAR_LIPOPROTEIN"/>
    <property type="match status" value="1"/>
</dbReference>
<accession>A0A0P9LBW4</accession>
<sequence>MLFRTDEEMIAEKYFRSSQDVGSLFGISAGLSCLQFNDPRPFAMIVTALFFLWGYLSGTSYRRIAKAYLKQYPGLLGGIRFAVTKLPLVALCLSFLSLIMMGFLTAERISSWGHYLPPPPF</sequence>
<protein>
    <submittedName>
        <fullName evidence="2">Uncharacterized protein</fullName>
    </submittedName>
</protein>
<evidence type="ECO:0000313" key="3">
    <source>
        <dbReference type="EMBL" id="RMN21667.1"/>
    </source>
</evidence>
<evidence type="ECO:0000313" key="2">
    <source>
        <dbReference type="EMBL" id="KPW74911.1"/>
    </source>
</evidence>
<feature type="transmembrane region" description="Helical" evidence="1">
    <location>
        <begin position="43"/>
        <end position="61"/>
    </location>
</feature>
<keyword evidence="1" id="KW-0812">Transmembrane</keyword>
<keyword evidence="1" id="KW-0472">Membrane</keyword>
<reference evidence="3 5" key="2">
    <citation type="submission" date="2018-08" db="EMBL/GenBank/DDBJ databases">
        <title>Recombination of ecologically and evolutionarily significant loci maintains genetic cohesion in the Pseudomonas syringae species complex.</title>
        <authorList>
            <person name="Dillon M."/>
            <person name="Thakur S."/>
            <person name="Almeida R.N.D."/>
            <person name="Weir B.S."/>
            <person name="Guttman D.S."/>
        </authorList>
    </citation>
    <scope>NUCLEOTIDE SEQUENCE [LARGE SCALE GENOMIC DNA]</scope>
    <source>
        <strain evidence="3 5">ICMP 2821</strain>
    </source>
</reference>
<organism evidence="2 4">
    <name type="scientific">Pseudomonas cannabina</name>
    <dbReference type="NCBI Taxonomy" id="86840"/>
    <lineage>
        <taxon>Bacteria</taxon>
        <taxon>Pseudomonadati</taxon>
        <taxon>Pseudomonadota</taxon>
        <taxon>Gammaproteobacteria</taxon>
        <taxon>Pseudomonadales</taxon>
        <taxon>Pseudomonadaceae</taxon>
        <taxon>Pseudomonas</taxon>
    </lineage>
</organism>
<feature type="transmembrane region" description="Helical" evidence="1">
    <location>
        <begin position="82"/>
        <end position="106"/>
    </location>
</feature>
<dbReference type="EMBL" id="LJPX01000270">
    <property type="protein sequence ID" value="KPW74911.1"/>
    <property type="molecule type" value="Genomic_DNA"/>
</dbReference>
<evidence type="ECO:0000256" key="1">
    <source>
        <dbReference type="SAM" id="Phobius"/>
    </source>
</evidence>